<dbReference type="InterPro" id="IPR000868">
    <property type="entry name" value="Isochorismatase-like_dom"/>
</dbReference>
<protein>
    <submittedName>
        <fullName evidence="3">Isochorismatase family protein</fullName>
    </submittedName>
</protein>
<sequence>MGRDAANVASGFYGSLKPGRKPALLVIDYQLGFTDISVSPLASDCARSVEATARLIAAARPSAPVIFTAVGYDTPMLEAGVWREKCGSLETLMRGSKAVEIDPRLGFDPACDTLLVKAQASAFFGTPLASLLAAGGYDTLLVAGCTTSGCVRASVVDAIQYGFRPFVVRECVADRSPEQHESNLVDMQSKYSEVIDLADAIGMIEQAGFPGETI</sequence>
<dbReference type="Pfam" id="PF00857">
    <property type="entry name" value="Isochorismatase"/>
    <property type="match status" value="1"/>
</dbReference>
<evidence type="ECO:0000256" key="1">
    <source>
        <dbReference type="ARBA" id="ARBA00022801"/>
    </source>
</evidence>
<comment type="caution">
    <text evidence="3">The sequence shown here is derived from an EMBL/GenBank/DDBJ whole genome shotgun (WGS) entry which is preliminary data.</text>
</comment>
<dbReference type="EMBL" id="RKST01000069">
    <property type="protein sequence ID" value="RUM95147.1"/>
    <property type="molecule type" value="Genomic_DNA"/>
</dbReference>
<dbReference type="InterPro" id="IPR050272">
    <property type="entry name" value="Isochorismatase-like_hydrls"/>
</dbReference>
<evidence type="ECO:0000313" key="4">
    <source>
        <dbReference type="Proteomes" id="UP000281647"/>
    </source>
</evidence>
<dbReference type="Proteomes" id="UP000281647">
    <property type="component" value="Unassembled WGS sequence"/>
</dbReference>
<dbReference type="GO" id="GO:0016787">
    <property type="term" value="F:hydrolase activity"/>
    <property type="evidence" value="ECO:0007669"/>
    <property type="project" value="UniProtKB-KW"/>
</dbReference>
<dbReference type="RefSeq" id="WP_128628861.1">
    <property type="nucleotide sequence ID" value="NZ_RKST01000069.1"/>
</dbReference>
<keyword evidence="1" id="KW-0378">Hydrolase</keyword>
<name>A0A432UYY2_9HYPH</name>
<dbReference type="InterPro" id="IPR036380">
    <property type="entry name" value="Isochorismatase-like_sf"/>
</dbReference>
<dbReference type="SUPFAM" id="SSF52499">
    <property type="entry name" value="Isochorismatase-like hydrolases"/>
    <property type="match status" value="1"/>
</dbReference>
<gene>
    <name evidence="3" type="ORF">EET67_24900</name>
</gene>
<dbReference type="AlphaFoldDB" id="A0A432UYY2"/>
<accession>A0A432UYY2</accession>
<evidence type="ECO:0000313" key="3">
    <source>
        <dbReference type="EMBL" id="RUM95147.1"/>
    </source>
</evidence>
<dbReference type="PANTHER" id="PTHR43540">
    <property type="entry name" value="PEROXYUREIDOACRYLATE/UREIDOACRYLATE AMIDOHYDROLASE-RELATED"/>
    <property type="match status" value="1"/>
</dbReference>
<evidence type="ECO:0000259" key="2">
    <source>
        <dbReference type="Pfam" id="PF00857"/>
    </source>
</evidence>
<keyword evidence="4" id="KW-1185">Reference proteome</keyword>
<reference evidence="3 4" key="1">
    <citation type="submission" date="2018-11" db="EMBL/GenBank/DDBJ databases">
        <title>Pseudaminobacter arsenicus sp. nov., an arsenic-resistant bacterium isolated from arsenic-rich aquifers.</title>
        <authorList>
            <person name="Mu Y."/>
        </authorList>
    </citation>
    <scope>NUCLEOTIDE SEQUENCE [LARGE SCALE GENOMIC DNA]</scope>
    <source>
        <strain evidence="3 4">CB3</strain>
    </source>
</reference>
<dbReference type="PANTHER" id="PTHR43540:SF1">
    <property type="entry name" value="ISOCHORISMATASE HYDROLASE"/>
    <property type="match status" value="1"/>
</dbReference>
<feature type="domain" description="Isochorismatase-like" evidence="2">
    <location>
        <begin position="23"/>
        <end position="199"/>
    </location>
</feature>
<organism evidence="3 4">
    <name type="scientific">Borborobacter arsenicus</name>
    <dbReference type="NCBI Taxonomy" id="1851146"/>
    <lineage>
        <taxon>Bacteria</taxon>
        <taxon>Pseudomonadati</taxon>
        <taxon>Pseudomonadota</taxon>
        <taxon>Alphaproteobacteria</taxon>
        <taxon>Hyphomicrobiales</taxon>
        <taxon>Phyllobacteriaceae</taxon>
        <taxon>Borborobacter</taxon>
    </lineage>
</organism>
<dbReference type="Gene3D" id="3.40.50.850">
    <property type="entry name" value="Isochorismatase-like"/>
    <property type="match status" value="1"/>
</dbReference>
<dbReference type="OrthoDB" id="7500697at2"/>
<proteinExistence type="predicted"/>